<organism evidence="1">
    <name type="scientific">bioreactor metagenome</name>
    <dbReference type="NCBI Taxonomy" id="1076179"/>
    <lineage>
        <taxon>unclassified sequences</taxon>
        <taxon>metagenomes</taxon>
        <taxon>ecological metagenomes</taxon>
    </lineage>
</organism>
<comment type="caution">
    <text evidence="1">The sequence shown here is derived from an EMBL/GenBank/DDBJ whole genome shotgun (WGS) entry which is preliminary data.</text>
</comment>
<proteinExistence type="predicted"/>
<reference evidence="1" key="1">
    <citation type="submission" date="2019-08" db="EMBL/GenBank/DDBJ databases">
        <authorList>
            <person name="Kucharzyk K."/>
            <person name="Murdoch R.W."/>
            <person name="Higgins S."/>
            <person name="Loffler F."/>
        </authorList>
    </citation>
    <scope>NUCLEOTIDE SEQUENCE</scope>
</reference>
<evidence type="ECO:0000313" key="1">
    <source>
        <dbReference type="EMBL" id="MPM02720.1"/>
    </source>
</evidence>
<name>A0A644WG52_9ZZZZ</name>
<protein>
    <submittedName>
        <fullName evidence="1">Uncharacterized protein</fullName>
    </submittedName>
</protein>
<gene>
    <name evidence="1" type="ORF">SDC9_48975</name>
</gene>
<dbReference type="AlphaFoldDB" id="A0A644WG52"/>
<dbReference type="EMBL" id="VSSQ01000891">
    <property type="protein sequence ID" value="MPM02720.1"/>
    <property type="molecule type" value="Genomic_DNA"/>
</dbReference>
<sequence>MRRVDNMGAPVAQRAHSEIVPAAPLSVDIVVIVIVPEFSSQPCIPVERSRNGFRERHIFHIRIERMPTARIIHVGGNRRYIFDDAGLFPCLKLKIIRFRMSLIAHLSYHAILFSSPYHQFHFVESMCHRLFNKDMFTQRHREHGGREMTVVRRSDANRIDFISHFVEHHPEILIARSIGEQIDDIQRMLGSHIGITQGNNITVSGFVQTLNDVGAPVTNANTGQVYFFVRWNFAGSWFSFRISKL</sequence>
<accession>A0A644WG52</accession>